<accession>A0A9P0K861</accession>
<evidence type="ECO:0000313" key="1">
    <source>
        <dbReference type="EMBL" id="CAH1969759.1"/>
    </source>
</evidence>
<sequence>MEYSYLDYLGDLPDILDDDLELVDIIVMGLPRRTYSRPNYSEEMDPLGFFRRFRLYKETVLHESQHFTNESASMLLKVLCQCRSY</sequence>
<gene>
    <name evidence="1" type="ORF">ACAOBT_LOCUS8532</name>
</gene>
<keyword evidence="2" id="KW-1185">Reference proteome</keyword>
<dbReference type="OrthoDB" id="6772212at2759"/>
<name>A0A9P0K861_ACAOB</name>
<proteinExistence type="predicted"/>
<dbReference type="Proteomes" id="UP001152888">
    <property type="component" value="Unassembled WGS sequence"/>
</dbReference>
<reference evidence="1" key="1">
    <citation type="submission" date="2022-03" db="EMBL/GenBank/DDBJ databases">
        <authorList>
            <person name="Sayadi A."/>
        </authorList>
    </citation>
    <scope>NUCLEOTIDE SEQUENCE</scope>
</reference>
<evidence type="ECO:0000313" key="2">
    <source>
        <dbReference type="Proteomes" id="UP001152888"/>
    </source>
</evidence>
<protein>
    <submittedName>
        <fullName evidence="1">Uncharacterized protein</fullName>
    </submittedName>
</protein>
<dbReference type="AlphaFoldDB" id="A0A9P0K861"/>
<organism evidence="1 2">
    <name type="scientific">Acanthoscelides obtectus</name>
    <name type="common">Bean weevil</name>
    <name type="synonym">Bruchus obtectus</name>
    <dbReference type="NCBI Taxonomy" id="200917"/>
    <lineage>
        <taxon>Eukaryota</taxon>
        <taxon>Metazoa</taxon>
        <taxon>Ecdysozoa</taxon>
        <taxon>Arthropoda</taxon>
        <taxon>Hexapoda</taxon>
        <taxon>Insecta</taxon>
        <taxon>Pterygota</taxon>
        <taxon>Neoptera</taxon>
        <taxon>Endopterygota</taxon>
        <taxon>Coleoptera</taxon>
        <taxon>Polyphaga</taxon>
        <taxon>Cucujiformia</taxon>
        <taxon>Chrysomeloidea</taxon>
        <taxon>Chrysomelidae</taxon>
        <taxon>Bruchinae</taxon>
        <taxon>Bruchini</taxon>
        <taxon>Acanthoscelides</taxon>
    </lineage>
</organism>
<comment type="caution">
    <text evidence="1">The sequence shown here is derived from an EMBL/GenBank/DDBJ whole genome shotgun (WGS) entry which is preliminary data.</text>
</comment>
<dbReference type="EMBL" id="CAKOFQ010006766">
    <property type="protein sequence ID" value="CAH1969759.1"/>
    <property type="molecule type" value="Genomic_DNA"/>
</dbReference>